<feature type="transmembrane region" description="Helical" evidence="2">
    <location>
        <begin position="234"/>
        <end position="258"/>
    </location>
</feature>
<feature type="region of interest" description="Disordered" evidence="1">
    <location>
        <begin position="267"/>
        <end position="348"/>
    </location>
</feature>
<evidence type="ECO:0000313" key="4">
    <source>
        <dbReference type="EMBL" id="PIL30899.1"/>
    </source>
</evidence>
<dbReference type="EMBL" id="AYKW01000013">
    <property type="protein sequence ID" value="PIL30899.1"/>
    <property type="molecule type" value="Genomic_DNA"/>
</dbReference>
<reference evidence="4 5" key="1">
    <citation type="journal article" date="2015" name="Sci. Rep.">
        <title>Chromosome-level genome map provides insights into diverse defense mechanisms in the medicinal fungus Ganoderma sinense.</title>
        <authorList>
            <person name="Zhu Y."/>
            <person name="Xu J."/>
            <person name="Sun C."/>
            <person name="Zhou S."/>
            <person name="Xu H."/>
            <person name="Nelson D.R."/>
            <person name="Qian J."/>
            <person name="Song J."/>
            <person name="Luo H."/>
            <person name="Xiang L."/>
            <person name="Li Y."/>
            <person name="Xu Z."/>
            <person name="Ji A."/>
            <person name="Wang L."/>
            <person name="Lu S."/>
            <person name="Hayward A."/>
            <person name="Sun W."/>
            <person name="Li X."/>
            <person name="Schwartz D.C."/>
            <person name="Wang Y."/>
            <person name="Chen S."/>
        </authorList>
    </citation>
    <scope>NUCLEOTIDE SEQUENCE [LARGE SCALE GENOMIC DNA]</scope>
    <source>
        <strain evidence="4 5">ZZ0214-1</strain>
    </source>
</reference>
<feature type="region of interest" description="Disordered" evidence="1">
    <location>
        <begin position="192"/>
        <end position="224"/>
    </location>
</feature>
<evidence type="ECO:0008006" key="6">
    <source>
        <dbReference type="Google" id="ProtNLM"/>
    </source>
</evidence>
<accession>A0A2G8SAV9</accession>
<organism evidence="4 5">
    <name type="scientific">Ganoderma sinense ZZ0214-1</name>
    <dbReference type="NCBI Taxonomy" id="1077348"/>
    <lineage>
        <taxon>Eukaryota</taxon>
        <taxon>Fungi</taxon>
        <taxon>Dikarya</taxon>
        <taxon>Basidiomycota</taxon>
        <taxon>Agaricomycotina</taxon>
        <taxon>Agaricomycetes</taxon>
        <taxon>Polyporales</taxon>
        <taxon>Polyporaceae</taxon>
        <taxon>Ganoderma</taxon>
    </lineage>
</organism>
<keyword evidence="2" id="KW-1133">Transmembrane helix</keyword>
<evidence type="ECO:0000256" key="3">
    <source>
        <dbReference type="SAM" id="SignalP"/>
    </source>
</evidence>
<feature type="chain" id="PRO_5013849637" description="Transporter" evidence="3">
    <location>
        <begin position="27"/>
        <end position="757"/>
    </location>
</feature>
<feature type="compositionally biased region" description="Low complexity" evidence="1">
    <location>
        <begin position="506"/>
        <end position="515"/>
    </location>
</feature>
<evidence type="ECO:0000256" key="2">
    <source>
        <dbReference type="SAM" id="Phobius"/>
    </source>
</evidence>
<feature type="compositionally biased region" description="Low complexity" evidence="1">
    <location>
        <begin position="598"/>
        <end position="617"/>
    </location>
</feature>
<feature type="compositionally biased region" description="Polar residues" evidence="1">
    <location>
        <begin position="441"/>
        <end position="450"/>
    </location>
</feature>
<keyword evidence="2" id="KW-0812">Transmembrane</keyword>
<keyword evidence="2" id="KW-0472">Membrane</keyword>
<keyword evidence="3" id="KW-0732">Signal</keyword>
<feature type="compositionally biased region" description="Basic and acidic residues" evidence="1">
    <location>
        <begin position="493"/>
        <end position="505"/>
    </location>
</feature>
<keyword evidence="5" id="KW-1185">Reference proteome</keyword>
<feature type="compositionally biased region" description="Polar residues" evidence="1">
    <location>
        <begin position="516"/>
        <end position="535"/>
    </location>
</feature>
<gene>
    <name evidence="4" type="ORF">GSI_07068</name>
</gene>
<protein>
    <recommendedName>
        <fullName evidence="6">Transporter</fullName>
    </recommendedName>
</protein>
<feature type="compositionally biased region" description="Low complexity" evidence="1">
    <location>
        <begin position="536"/>
        <end position="551"/>
    </location>
</feature>
<feature type="compositionally biased region" description="Low complexity" evidence="1">
    <location>
        <begin position="701"/>
        <end position="719"/>
    </location>
</feature>
<dbReference type="STRING" id="1077348.A0A2G8SAV9"/>
<evidence type="ECO:0000256" key="1">
    <source>
        <dbReference type="SAM" id="MobiDB-lite"/>
    </source>
</evidence>
<comment type="caution">
    <text evidence="4">The sequence shown here is derived from an EMBL/GenBank/DDBJ whole genome shotgun (WGS) entry which is preliminary data.</text>
</comment>
<feature type="compositionally biased region" description="Low complexity" evidence="1">
    <location>
        <begin position="681"/>
        <end position="691"/>
    </location>
</feature>
<feature type="compositionally biased region" description="Polar residues" evidence="1">
    <location>
        <begin position="322"/>
        <end position="340"/>
    </location>
</feature>
<dbReference type="OrthoDB" id="3245657at2759"/>
<feature type="compositionally biased region" description="Low complexity" evidence="1">
    <location>
        <begin position="203"/>
        <end position="212"/>
    </location>
</feature>
<dbReference type="AlphaFoldDB" id="A0A2G8SAV9"/>
<feature type="region of interest" description="Disordered" evidence="1">
    <location>
        <begin position="427"/>
        <end position="757"/>
    </location>
</feature>
<dbReference type="Gene3D" id="2.60.120.260">
    <property type="entry name" value="Galactose-binding domain-like"/>
    <property type="match status" value="1"/>
</dbReference>
<feature type="signal peptide" evidence="3">
    <location>
        <begin position="1"/>
        <end position="26"/>
    </location>
</feature>
<proteinExistence type="predicted"/>
<dbReference type="Proteomes" id="UP000230002">
    <property type="component" value="Unassembled WGS sequence"/>
</dbReference>
<feature type="compositionally biased region" description="Basic and acidic residues" evidence="1">
    <location>
        <begin position="634"/>
        <end position="652"/>
    </location>
</feature>
<name>A0A2G8SAV9_9APHY</name>
<sequence>MLLPLDILSLLFLSLSASHLLPQASAVLVNVTVDDTFGDPATGNQIIYEPQGLWQLGQSCNGCTARPDKFLAFNGTWHDSTFNDASLPDANQLPIATFSFTGVAVYVYCIVTHSFNPPDGNSDMSFLIDNVVVGTFQQPPTGDPSYLYNDPVYVNDSLSPGPHTIAIVNGQVNGNKSLALLDYIVYTRVDNSTSDPPVPSPTPTSIFTSLSPSSPPQVMAASSSSGLSSSRRTVIIAVVASLGGVLALVALIAAIIYLGRRRAKDVQPGSQNGVIASDAAPIDQEDPNTSGWVEGTWAGDEEDGQNGARRAPSNGRRKRGPSNASASNISLPTTPSTRSLNKPLPLPSVTNVQTRLPYVRGEPVSPSSSFGNVGSAPPDSATFFIPVPPVPPIPPLPVTAAPPVRPQRPTADSDTFLDMGRSSVIEPNLSTLPSHPFATAQAYSPSSSSPILMRQRSETNPSLTIPPPSASSTALAAATRGYTYASATTPTRKRSDSDLERERRQQLQQQHHQQQIYSRTNPPSRQRSGSDLSNSAYARAAPAPGARQRAGSDLEVNYPRGDPVVNPLTVAPLTVTRQRSGSDLEKGDYASAYSGMQSPSTFVSTLPSTVTTPTSMTALMPKAPRNPGPTQGQGKKDAEKERERGKEKEKPSPARAAAPRRKVDPIDPSLQPPRDSPPGHRQASLSRSASRSRGHDHDAEQSQSPSSATGSSRSARRGGIVMSDRDRERFGFLDVPQDASLSLGLDSRPPSYREADR</sequence>
<feature type="compositionally biased region" description="Low complexity" evidence="1">
    <location>
        <begin position="470"/>
        <end position="479"/>
    </location>
</feature>
<evidence type="ECO:0000313" key="5">
    <source>
        <dbReference type="Proteomes" id="UP000230002"/>
    </source>
</evidence>